<feature type="chain" id="PRO_5005839610" description="Glucose-methanol-choline oxidoreductase N-terminal domain-containing protein" evidence="8">
    <location>
        <begin position="22"/>
        <end position="625"/>
    </location>
</feature>
<keyword evidence="8" id="KW-0732">Signal</keyword>
<dbReference type="PROSITE" id="PS00624">
    <property type="entry name" value="GMC_OXRED_2"/>
    <property type="match status" value="1"/>
</dbReference>
<dbReference type="GO" id="GO:0044550">
    <property type="term" value="P:secondary metabolite biosynthetic process"/>
    <property type="evidence" value="ECO:0007669"/>
    <property type="project" value="TreeGrafter"/>
</dbReference>
<feature type="signal peptide" evidence="8">
    <location>
        <begin position="1"/>
        <end position="21"/>
    </location>
</feature>
<dbReference type="AlphaFoldDB" id="A0A0M9WCH6"/>
<comment type="similarity">
    <text evidence="3">Belongs to the GMC oxidoreductase family.</text>
</comment>
<dbReference type="SUPFAM" id="SSF51905">
    <property type="entry name" value="FAD/NAD(P)-binding domain"/>
    <property type="match status" value="1"/>
</dbReference>
<dbReference type="GO" id="GO:0005737">
    <property type="term" value="C:cytoplasm"/>
    <property type="evidence" value="ECO:0007669"/>
    <property type="project" value="UniProtKB-SubCell"/>
</dbReference>
<dbReference type="GO" id="GO:0016614">
    <property type="term" value="F:oxidoreductase activity, acting on CH-OH group of donors"/>
    <property type="evidence" value="ECO:0007669"/>
    <property type="project" value="InterPro"/>
</dbReference>
<comment type="subcellular location">
    <subcellularLocation>
        <location evidence="2">Cytoplasm</location>
    </subcellularLocation>
    <subcellularLocation>
        <location evidence="1">Secreted</location>
        <location evidence="1">Cell wall</location>
    </subcellularLocation>
</comment>
<comment type="caution">
    <text evidence="10">The sequence shown here is derived from an EMBL/GenBank/DDBJ whole genome shotgun (WGS) entry which is preliminary data.</text>
</comment>
<evidence type="ECO:0000259" key="9">
    <source>
        <dbReference type="PROSITE" id="PS00624"/>
    </source>
</evidence>
<sequence length="625" mass="67389">MPYRFTAAGAFLAGFTTLAGAIRPLGSSFGIPGKNATFDYIVVGGGNAGLTIAARLAEGQNGSVAVVEAGTFYEIGNGNKDQVPGLDDNYISKDPDDWQPLIDWGYVTSPQKHALNVEMHYARGKCLGGSSARNYMIYQRGTNASYQRWADLVGDESYTFDRMLPYFERSVCFTPPNEELRFTNSSPLYDASVMGDCQGPLSISYSNYAFSFASWATNGLRAMGIQPIDGFLSGSLLGQSYVISTINATTMTRDSSETSFMRMALEYPNFAVYSLSMAKKIIFSPDNKNKNRKKATGVVVDTQGARYVLTATKEVIVSAGAFASPQLLMVSGVGPAAHLEKHGIPVVADRPGVGQNMQDHVYFGPSYRVQGETTSSLGNATFAAQSNRQFEEHTSGMLTNPSNDVLGWEKFAGPIRNSTLSADTRLTLDQYPADWPEVEYLAIAGYLGYQNISGGSDPHDGFNYVTMGVALGMPQSRGTVTLASADNSVRPIIDPRYFSNRIDVEVAVAGYKRAREFFHTAAVRPFLLDGQEAFPGPRVSSTDAELEQIIKETFLTIFHASCTCSMGRADDPMAVVDSKARVYGVSGLRVVDASAFPILPPGHPMGTVYALAEKIASDILGSASA</sequence>
<dbReference type="InterPro" id="IPR000172">
    <property type="entry name" value="GMC_OxRdtase_N"/>
</dbReference>
<feature type="active site" description="Proton donor" evidence="7">
    <location>
        <position position="559"/>
    </location>
</feature>
<dbReference type="Gene3D" id="3.30.560.10">
    <property type="entry name" value="Glucose Oxidase, domain 3"/>
    <property type="match status" value="1"/>
</dbReference>
<dbReference type="SUPFAM" id="SSF54373">
    <property type="entry name" value="FAD-linked reductases, C-terminal domain"/>
    <property type="match status" value="1"/>
</dbReference>
<evidence type="ECO:0000256" key="1">
    <source>
        <dbReference type="ARBA" id="ARBA00004191"/>
    </source>
</evidence>
<evidence type="ECO:0000256" key="5">
    <source>
        <dbReference type="ARBA" id="ARBA00022512"/>
    </source>
</evidence>
<accession>A0A0M9WCH6</accession>
<dbReference type="InterPro" id="IPR036188">
    <property type="entry name" value="FAD/NAD-bd_sf"/>
</dbReference>
<dbReference type="GO" id="GO:0050660">
    <property type="term" value="F:flavin adenine dinucleotide binding"/>
    <property type="evidence" value="ECO:0007669"/>
    <property type="project" value="InterPro"/>
</dbReference>
<dbReference type="PANTHER" id="PTHR11552">
    <property type="entry name" value="GLUCOSE-METHANOL-CHOLINE GMC OXIDOREDUCTASE"/>
    <property type="match status" value="1"/>
</dbReference>
<dbReference type="PIRSF" id="PIRSF000137">
    <property type="entry name" value="Alcohol_oxidase"/>
    <property type="match status" value="1"/>
</dbReference>
<evidence type="ECO:0000256" key="6">
    <source>
        <dbReference type="ARBA" id="ARBA00023180"/>
    </source>
</evidence>
<reference evidence="10 11" key="1">
    <citation type="submission" date="2015-08" db="EMBL/GenBank/DDBJ databases">
        <title>Genome sequencing of Penicillium nordicum.</title>
        <authorList>
            <person name="Nguyen H.D."/>
            <person name="Seifert K.A."/>
        </authorList>
    </citation>
    <scope>NUCLEOTIDE SEQUENCE [LARGE SCALE GENOMIC DNA]</scope>
    <source>
        <strain evidence="10 11">DAOMC 185683</strain>
    </source>
</reference>
<evidence type="ECO:0000313" key="10">
    <source>
        <dbReference type="EMBL" id="KOS39293.1"/>
    </source>
</evidence>
<keyword evidence="6" id="KW-0325">Glycoprotein</keyword>
<feature type="active site" description="Proton acceptor" evidence="7">
    <location>
        <position position="603"/>
    </location>
</feature>
<evidence type="ECO:0000313" key="11">
    <source>
        <dbReference type="Proteomes" id="UP000037696"/>
    </source>
</evidence>
<dbReference type="PANTHER" id="PTHR11552:SF138">
    <property type="entry name" value="DEHYDROGENASE PKFF-RELATED"/>
    <property type="match status" value="1"/>
</dbReference>
<evidence type="ECO:0000256" key="8">
    <source>
        <dbReference type="SAM" id="SignalP"/>
    </source>
</evidence>
<dbReference type="InterPro" id="IPR007867">
    <property type="entry name" value="GMC_OxRtase_C"/>
</dbReference>
<name>A0A0M9WCH6_9EURO</name>
<dbReference type="Proteomes" id="UP000037696">
    <property type="component" value="Unassembled WGS sequence"/>
</dbReference>
<evidence type="ECO:0000256" key="4">
    <source>
        <dbReference type="ARBA" id="ARBA00022490"/>
    </source>
</evidence>
<organism evidence="10 11">
    <name type="scientific">Penicillium nordicum</name>
    <dbReference type="NCBI Taxonomy" id="229535"/>
    <lineage>
        <taxon>Eukaryota</taxon>
        <taxon>Fungi</taxon>
        <taxon>Dikarya</taxon>
        <taxon>Ascomycota</taxon>
        <taxon>Pezizomycotina</taxon>
        <taxon>Eurotiomycetes</taxon>
        <taxon>Eurotiomycetidae</taxon>
        <taxon>Eurotiales</taxon>
        <taxon>Aspergillaceae</taxon>
        <taxon>Penicillium</taxon>
    </lineage>
</organism>
<dbReference type="OrthoDB" id="269227at2759"/>
<dbReference type="EMBL" id="LHQQ01000209">
    <property type="protein sequence ID" value="KOS39293.1"/>
    <property type="molecule type" value="Genomic_DNA"/>
</dbReference>
<evidence type="ECO:0000256" key="3">
    <source>
        <dbReference type="ARBA" id="ARBA00010790"/>
    </source>
</evidence>
<keyword evidence="11" id="KW-1185">Reference proteome</keyword>
<keyword evidence="5" id="KW-0964">Secreted</keyword>
<keyword evidence="5" id="KW-0134">Cell wall</keyword>
<dbReference type="Pfam" id="PF05199">
    <property type="entry name" value="GMC_oxred_C"/>
    <property type="match status" value="1"/>
</dbReference>
<dbReference type="Pfam" id="PF00732">
    <property type="entry name" value="GMC_oxred_N"/>
    <property type="match status" value="1"/>
</dbReference>
<dbReference type="Gene3D" id="3.50.50.60">
    <property type="entry name" value="FAD/NAD(P)-binding domain"/>
    <property type="match status" value="1"/>
</dbReference>
<feature type="domain" description="Glucose-methanol-choline oxidoreductase N-terminal" evidence="9">
    <location>
        <begin position="320"/>
        <end position="334"/>
    </location>
</feature>
<gene>
    <name evidence="10" type="ORF">ACN38_g9858</name>
</gene>
<protein>
    <recommendedName>
        <fullName evidence="9">Glucose-methanol-choline oxidoreductase N-terminal domain-containing protein</fullName>
    </recommendedName>
</protein>
<keyword evidence="4" id="KW-0963">Cytoplasm</keyword>
<evidence type="ECO:0000256" key="7">
    <source>
        <dbReference type="PIRSR" id="PIRSR000137-1"/>
    </source>
</evidence>
<dbReference type="STRING" id="229535.A0A0M9WCH6"/>
<evidence type="ECO:0000256" key="2">
    <source>
        <dbReference type="ARBA" id="ARBA00004496"/>
    </source>
</evidence>
<proteinExistence type="inferred from homology"/>
<dbReference type="InterPro" id="IPR012132">
    <property type="entry name" value="GMC_OxRdtase"/>
</dbReference>